<evidence type="ECO:0000313" key="10">
    <source>
        <dbReference type="Proteomes" id="UP001470230"/>
    </source>
</evidence>
<proteinExistence type="inferred from homology"/>
<gene>
    <name evidence="9" type="ORF">M9Y10_008461</name>
</gene>
<feature type="region of interest" description="Disordered" evidence="7">
    <location>
        <begin position="1"/>
        <end position="20"/>
    </location>
</feature>
<evidence type="ECO:0000256" key="4">
    <source>
        <dbReference type="ARBA" id="ARBA00023125"/>
    </source>
</evidence>
<comment type="similarity">
    <text evidence="2">Belongs to the TFIIF beta subunit family.</text>
</comment>
<evidence type="ECO:0000256" key="3">
    <source>
        <dbReference type="ARBA" id="ARBA00023015"/>
    </source>
</evidence>
<dbReference type="Pfam" id="PF17683">
    <property type="entry name" value="TFIIF_beta_N"/>
    <property type="match status" value="1"/>
</dbReference>
<evidence type="ECO:0000259" key="8">
    <source>
        <dbReference type="Pfam" id="PF17683"/>
    </source>
</evidence>
<dbReference type="SUPFAM" id="SSF46785">
    <property type="entry name" value="Winged helix' DNA-binding domain"/>
    <property type="match status" value="1"/>
</dbReference>
<dbReference type="Gene3D" id="1.10.10.10">
    <property type="entry name" value="Winged helix-like DNA-binding domain superfamily/Winged helix DNA-binding domain"/>
    <property type="match status" value="1"/>
</dbReference>
<keyword evidence="3" id="KW-0805">Transcription regulation</keyword>
<dbReference type="Proteomes" id="UP001470230">
    <property type="component" value="Unassembled WGS sequence"/>
</dbReference>
<dbReference type="InterPro" id="IPR003196">
    <property type="entry name" value="TFIIF_beta"/>
</dbReference>
<reference evidence="9 10" key="1">
    <citation type="submission" date="2024-04" db="EMBL/GenBank/DDBJ databases">
        <title>Tritrichomonas musculus Genome.</title>
        <authorList>
            <person name="Alves-Ferreira E."/>
            <person name="Grigg M."/>
            <person name="Lorenzi H."/>
            <person name="Galac M."/>
        </authorList>
    </citation>
    <scope>NUCLEOTIDE SEQUENCE [LARGE SCALE GENOMIC DNA]</scope>
    <source>
        <strain evidence="9 10">EAF2021</strain>
    </source>
</reference>
<evidence type="ECO:0000256" key="2">
    <source>
        <dbReference type="ARBA" id="ARBA00009543"/>
    </source>
</evidence>
<dbReference type="InterPro" id="IPR040504">
    <property type="entry name" value="TFIIF_beta_N"/>
</dbReference>
<keyword evidence="6" id="KW-0539">Nucleus</keyword>
<dbReference type="InterPro" id="IPR011039">
    <property type="entry name" value="TFIIF_interaction"/>
</dbReference>
<dbReference type="InterPro" id="IPR036390">
    <property type="entry name" value="WH_DNA-bd_sf"/>
</dbReference>
<dbReference type="SUPFAM" id="SSF50916">
    <property type="entry name" value="Rap30/74 interaction domains"/>
    <property type="match status" value="1"/>
</dbReference>
<comment type="caution">
    <text evidence="9">The sequence shown here is derived from an EMBL/GenBank/DDBJ whole genome shotgun (WGS) entry which is preliminary data.</text>
</comment>
<evidence type="ECO:0000256" key="7">
    <source>
        <dbReference type="SAM" id="MobiDB-lite"/>
    </source>
</evidence>
<evidence type="ECO:0000256" key="5">
    <source>
        <dbReference type="ARBA" id="ARBA00023163"/>
    </source>
</evidence>
<evidence type="ECO:0000256" key="6">
    <source>
        <dbReference type="ARBA" id="ARBA00023242"/>
    </source>
</evidence>
<dbReference type="EMBL" id="JAPFFF010000014">
    <property type="protein sequence ID" value="KAK8870575.1"/>
    <property type="molecule type" value="Genomic_DNA"/>
</dbReference>
<sequence>MSVEQVVKKEDPNAPKSHPQYSLLDISKKNDIVWFAKVPPVLYDDWVKITKRVLIGEITMTPQPSGHPKLTVHFNESAVSSFPYEMLPKIFDLDVDDKIDQSRYFFSYKKDSGIVRLIGRVNCEAKFIGDLGKMSQIRTYLDKQIKKSKKREKFIDDDLPVPPPPETSFLNNTKSEKKKKDKRIRKPRDTIMREVLDLIKDGNEWKLKDLARIIDQDQKFIQDVVNQVAEYDQKNKTYHIRPDLT</sequence>
<dbReference type="InterPro" id="IPR036388">
    <property type="entry name" value="WH-like_DNA-bd_sf"/>
</dbReference>
<keyword evidence="10" id="KW-1185">Reference proteome</keyword>
<keyword evidence="4" id="KW-0238">DNA-binding</keyword>
<feature type="compositionally biased region" description="Basic and acidic residues" evidence="7">
    <location>
        <begin position="1"/>
        <end position="13"/>
    </location>
</feature>
<accession>A0ABR2IY89</accession>
<name>A0ABR2IY89_9EUKA</name>
<feature type="region of interest" description="Disordered" evidence="7">
    <location>
        <begin position="154"/>
        <end position="184"/>
    </location>
</feature>
<feature type="domain" description="TFIIF beta subunit N-terminal" evidence="8">
    <location>
        <begin position="32"/>
        <end position="182"/>
    </location>
</feature>
<evidence type="ECO:0000313" key="9">
    <source>
        <dbReference type="EMBL" id="KAK8870575.1"/>
    </source>
</evidence>
<keyword evidence="5" id="KW-0804">Transcription</keyword>
<protein>
    <recommendedName>
        <fullName evidence="8">TFIIF beta subunit N-terminal domain-containing protein</fullName>
    </recommendedName>
</protein>
<evidence type="ECO:0000256" key="1">
    <source>
        <dbReference type="ARBA" id="ARBA00004123"/>
    </source>
</evidence>
<organism evidence="9 10">
    <name type="scientific">Tritrichomonas musculus</name>
    <dbReference type="NCBI Taxonomy" id="1915356"/>
    <lineage>
        <taxon>Eukaryota</taxon>
        <taxon>Metamonada</taxon>
        <taxon>Parabasalia</taxon>
        <taxon>Tritrichomonadida</taxon>
        <taxon>Tritrichomonadidae</taxon>
        <taxon>Tritrichomonas</taxon>
    </lineage>
</organism>
<comment type="subcellular location">
    <subcellularLocation>
        <location evidence="1">Nucleus</location>
    </subcellularLocation>
</comment>
<dbReference type="PANTHER" id="PTHR10445">
    <property type="entry name" value="GENERAL TRANSCRIPTION FACTOR IIF SUBUNIT 2"/>
    <property type="match status" value="1"/>
</dbReference>
<dbReference type="PANTHER" id="PTHR10445:SF0">
    <property type="entry name" value="GENERAL TRANSCRIPTION FACTOR IIF SUBUNIT 2"/>
    <property type="match status" value="1"/>
</dbReference>